<protein>
    <submittedName>
        <fullName evidence="2">Uncharacterized protein</fullName>
    </submittedName>
</protein>
<accession>A0A8T0GRL1</accession>
<evidence type="ECO:0000313" key="3">
    <source>
        <dbReference type="Proteomes" id="UP000822688"/>
    </source>
</evidence>
<keyword evidence="3" id="KW-1185">Reference proteome</keyword>
<feature type="chain" id="PRO_5035727582" evidence="1">
    <location>
        <begin position="18"/>
        <end position="53"/>
    </location>
</feature>
<reference evidence="2" key="1">
    <citation type="submission" date="2020-06" db="EMBL/GenBank/DDBJ databases">
        <title>WGS assembly of Ceratodon purpureus strain R40.</title>
        <authorList>
            <person name="Carey S.B."/>
            <person name="Jenkins J."/>
            <person name="Shu S."/>
            <person name="Lovell J.T."/>
            <person name="Sreedasyam A."/>
            <person name="Maumus F."/>
            <person name="Tiley G.P."/>
            <person name="Fernandez-Pozo N."/>
            <person name="Barry K."/>
            <person name="Chen C."/>
            <person name="Wang M."/>
            <person name="Lipzen A."/>
            <person name="Daum C."/>
            <person name="Saski C.A."/>
            <person name="Payton A.C."/>
            <person name="Mcbreen J.C."/>
            <person name="Conrad R.E."/>
            <person name="Kollar L.M."/>
            <person name="Olsson S."/>
            <person name="Huttunen S."/>
            <person name="Landis J.B."/>
            <person name="Wickett N.J."/>
            <person name="Johnson M.G."/>
            <person name="Rensing S.A."/>
            <person name="Grimwood J."/>
            <person name="Schmutz J."/>
            <person name="Mcdaniel S.F."/>
        </authorList>
    </citation>
    <scope>NUCLEOTIDE SEQUENCE</scope>
    <source>
        <strain evidence="2">R40</strain>
    </source>
</reference>
<organism evidence="2 3">
    <name type="scientific">Ceratodon purpureus</name>
    <name type="common">Fire moss</name>
    <name type="synonym">Dicranum purpureum</name>
    <dbReference type="NCBI Taxonomy" id="3225"/>
    <lineage>
        <taxon>Eukaryota</taxon>
        <taxon>Viridiplantae</taxon>
        <taxon>Streptophyta</taxon>
        <taxon>Embryophyta</taxon>
        <taxon>Bryophyta</taxon>
        <taxon>Bryophytina</taxon>
        <taxon>Bryopsida</taxon>
        <taxon>Dicranidae</taxon>
        <taxon>Pseudoditrichales</taxon>
        <taxon>Ditrichaceae</taxon>
        <taxon>Ceratodon</taxon>
    </lineage>
</organism>
<evidence type="ECO:0000256" key="1">
    <source>
        <dbReference type="SAM" id="SignalP"/>
    </source>
</evidence>
<sequence length="53" mass="6348">MWVWNLGLFMVDRFAFCDEVRVWKTVCDGLSVWENMGFEKSGIQAHLYLRESF</sequence>
<proteinExistence type="predicted"/>
<comment type="caution">
    <text evidence="2">The sequence shown here is derived from an EMBL/GenBank/DDBJ whole genome shotgun (WGS) entry which is preliminary data.</text>
</comment>
<name>A0A8T0GRL1_CERPU</name>
<dbReference type="Proteomes" id="UP000822688">
    <property type="component" value="Chromosome 10"/>
</dbReference>
<keyword evidence="1" id="KW-0732">Signal</keyword>
<dbReference type="EMBL" id="CM026431">
    <property type="protein sequence ID" value="KAG0559602.1"/>
    <property type="molecule type" value="Genomic_DNA"/>
</dbReference>
<evidence type="ECO:0000313" key="2">
    <source>
        <dbReference type="EMBL" id="KAG0559602.1"/>
    </source>
</evidence>
<feature type="signal peptide" evidence="1">
    <location>
        <begin position="1"/>
        <end position="17"/>
    </location>
</feature>
<gene>
    <name evidence="2" type="ORF">KC19_10G117600</name>
</gene>
<dbReference type="AlphaFoldDB" id="A0A8T0GRL1"/>